<keyword evidence="2" id="KW-0677">Repeat</keyword>
<gene>
    <name evidence="5" type="ORF">GWO12_15595</name>
</gene>
<dbReference type="Proteomes" id="UP000702544">
    <property type="component" value="Unassembled WGS sequence"/>
</dbReference>
<feature type="domain" description="BIG2" evidence="4">
    <location>
        <begin position="31"/>
        <end position="111"/>
    </location>
</feature>
<keyword evidence="3" id="KW-0732">Signal</keyword>
<evidence type="ECO:0000256" key="2">
    <source>
        <dbReference type="ARBA" id="ARBA00022737"/>
    </source>
</evidence>
<sequence>MRGMKLTMMAVLAVLAMGCGGDDATGPDAIPVASVIIEPNADTIIAGEQLALSATLLSADGDTIFERSPEWSSPDTLIATVSASGMVTGVGRGLVEIVAKADDAADTASVRVNEGPDPSLTSLEPDHGTVGTEIRLIGEHFRTDARVFLDGLESDSVDIVNDTLIFALAPPGLTAGVAYDVTIRNRDSTFAELTASFAAVAPDLDFVNGASKPSGKVGSTVVIDGDAFGDLRGVGKVLFSDGVGGSIEATIASEDDWTNTFILTTVPSGAETGDLVVVTATGTSNALTFTVTQEASFSPSSVDWSQTTDLPVGVSGHAAVRVPTEPTLGSTVHHVHLSGGASNDSVPRVDVAFSIVQSDGSLGAWTGTTPLPAARAFHASVAATPFNSRVLGEGWLYALGGIEAKGGDPVATVLRAPINADGTLGSWSQTTSLPDALHSLEAIVFRSNIYIAGGARVGNEPVTTVYRAPIDTLGRLGAWKALASLPGPRSYHQLTVIGNCLHIFDGDSAAVNPNDNSITASRVQDIVRTRIDLRSGDLVQGGWLIDGTLPPKARSKHTAIIAGGGVLRSGGLYDGLLGTLGSSENMFAQIAADCDVSDFNGANNNRSIATKGGGNLFNHAAITYIDPNGVAHVMILGGDDADNPGAKRKAVWVF</sequence>
<dbReference type="Gene3D" id="2.120.10.80">
    <property type="entry name" value="Kelch-type beta propeller"/>
    <property type="match status" value="1"/>
</dbReference>
<organism evidence="5 6">
    <name type="scientific">Candidatus Kutchimonas denitrificans</name>
    <dbReference type="NCBI Taxonomy" id="3056748"/>
    <lineage>
        <taxon>Bacteria</taxon>
        <taxon>Pseudomonadati</taxon>
        <taxon>Gemmatimonadota</taxon>
        <taxon>Gemmatimonadia</taxon>
        <taxon>Candidatus Palauibacterales</taxon>
        <taxon>Candidatus Palauibacteraceae</taxon>
        <taxon>Candidatus Kutchimonas</taxon>
    </lineage>
</organism>
<dbReference type="SUPFAM" id="SSF81296">
    <property type="entry name" value="E set domains"/>
    <property type="match status" value="2"/>
</dbReference>
<dbReference type="EMBL" id="JAACAK010000130">
    <property type="protein sequence ID" value="NIR76504.1"/>
    <property type="molecule type" value="Genomic_DNA"/>
</dbReference>
<evidence type="ECO:0000313" key="6">
    <source>
        <dbReference type="Proteomes" id="UP000702544"/>
    </source>
</evidence>
<dbReference type="PANTHER" id="PTHR45632">
    <property type="entry name" value="LD33804P"/>
    <property type="match status" value="1"/>
</dbReference>
<dbReference type="CDD" id="cd00102">
    <property type="entry name" value="IPT"/>
    <property type="match status" value="1"/>
</dbReference>
<proteinExistence type="predicted"/>
<dbReference type="InterPro" id="IPR015915">
    <property type="entry name" value="Kelch-typ_b-propeller"/>
</dbReference>
<dbReference type="SUPFAM" id="SSF117281">
    <property type="entry name" value="Kelch motif"/>
    <property type="match status" value="1"/>
</dbReference>
<dbReference type="Gene3D" id="2.60.40.10">
    <property type="entry name" value="Immunoglobulins"/>
    <property type="match status" value="2"/>
</dbReference>
<accession>A0AAE4ZAR2</accession>
<dbReference type="InterPro" id="IPR002909">
    <property type="entry name" value="IPT_dom"/>
</dbReference>
<keyword evidence="1" id="KW-0880">Kelch repeat</keyword>
<comment type="caution">
    <text evidence="5">The sequence shown here is derived from an EMBL/GenBank/DDBJ whole genome shotgun (WGS) entry which is preliminary data.</text>
</comment>
<dbReference type="InterPro" id="IPR008964">
    <property type="entry name" value="Invasin/intimin_cell_adhesion"/>
</dbReference>
<dbReference type="SUPFAM" id="SSF49373">
    <property type="entry name" value="Invasin/intimin cell-adhesion fragments"/>
    <property type="match status" value="1"/>
</dbReference>
<feature type="chain" id="PRO_5042213351" description="BIG2 domain-containing protein" evidence="3">
    <location>
        <begin position="25"/>
        <end position="654"/>
    </location>
</feature>
<dbReference type="PANTHER" id="PTHR45632:SF3">
    <property type="entry name" value="KELCH-LIKE PROTEIN 32"/>
    <property type="match status" value="1"/>
</dbReference>
<name>A0AAE4ZAR2_9BACT</name>
<dbReference type="Pfam" id="PF01833">
    <property type="entry name" value="TIG"/>
    <property type="match status" value="1"/>
</dbReference>
<evidence type="ECO:0000313" key="5">
    <source>
        <dbReference type="EMBL" id="NIR76504.1"/>
    </source>
</evidence>
<evidence type="ECO:0000256" key="1">
    <source>
        <dbReference type="ARBA" id="ARBA00022441"/>
    </source>
</evidence>
<dbReference type="InterPro" id="IPR003343">
    <property type="entry name" value="Big_2"/>
</dbReference>
<dbReference type="PROSITE" id="PS51257">
    <property type="entry name" value="PROKAR_LIPOPROTEIN"/>
    <property type="match status" value="1"/>
</dbReference>
<dbReference type="InterPro" id="IPR013783">
    <property type="entry name" value="Ig-like_fold"/>
</dbReference>
<dbReference type="InterPro" id="IPR014756">
    <property type="entry name" value="Ig_E-set"/>
</dbReference>
<evidence type="ECO:0000259" key="4">
    <source>
        <dbReference type="SMART" id="SM00635"/>
    </source>
</evidence>
<protein>
    <recommendedName>
        <fullName evidence="4">BIG2 domain-containing protein</fullName>
    </recommendedName>
</protein>
<dbReference type="Gene3D" id="2.60.40.1080">
    <property type="match status" value="1"/>
</dbReference>
<reference evidence="5 6" key="1">
    <citation type="submission" date="2020-01" db="EMBL/GenBank/DDBJ databases">
        <title>Genomes assembled from Gulf of Kutch pelagic sediment metagenomes.</title>
        <authorList>
            <person name="Chandrashekar M."/>
            <person name="Mahajan M.S."/>
            <person name="Dave K.J."/>
            <person name="Vatsa P."/>
            <person name="Nathani N.M."/>
        </authorList>
    </citation>
    <scope>NUCLEOTIDE SEQUENCE [LARGE SCALE GENOMIC DNA]</scope>
    <source>
        <strain evidence="5">KS3-K002</strain>
    </source>
</reference>
<evidence type="ECO:0000256" key="3">
    <source>
        <dbReference type="SAM" id="SignalP"/>
    </source>
</evidence>
<dbReference type="SMART" id="SM00635">
    <property type="entry name" value="BID_2"/>
    <property type="match status" value="1"/>
</dbReference>
<feature type="signal peptide" evidence="3">
    <location>
        <begin position="1"/>
        <end position="24"/>
    </location>
</feature>
<dbReference type="AlphaFoldDB" id="A0AAE4ZAR2"/>
<dbReference type="Pfam" id="PF02368">
    <property type="entry name" value="Big_2"/>
    <property type="match status" value="1"/>
</dbReference>